<organism evidence="1 2">
    <name type="scientific">Rhododendron molle</name>
    <name type="common">Chinese azalea</name>
    <name type="synonym">Azalea mollis</name>
    <dbReference type="NCBI Taxonomy" id="49168"/>
    <lineage>
        <taxon>Eukaryota</taxon>
        <taxon>Viridiplantae</taxon>
        <taxon>Streptophyta</taxon>
        <taxon>Embryophyta</taxon>
        <taxon>Tracheophyta</taxon>
        <taxon>Spermatophyta</taxon>
        <taxon>Magnoliopsida</taxon>
        <taxon>eudicotyledons</taxon>
        <taxon>Gunneridae</taxon>
        <taxon>Pentapetalae</taxon>
        <taxon>asterids</taxon>
        <taxon>Ericales</taxon>
        <taxon>Ericaceae</taxon>
        <taxon>Ericoideae</taxon>
        <taxon>Rhodoreae</taxon>
        <taxon>Rhododendron</taxon>
    </lineage>
</organism>
<dbReference type="EMBL" id="CM046388">
    <property type="protein sequence ID" value="KAI8571669.1"/>
    <property type="molecule type" value="Genomic_DNA"/>
</dbReference>
<proteinExistence type="predicted"/>
<accession>A0ACC0Q2J7</accession>
<evidence type="ECO:0000313" key="2">
    <source>
        <dbReference type="Proteomes" id="UP001062846"/>
    </source>
</evidence>
<keyword evidence="2" id="KW-1185">Reference proteome</keyword>
<gene>
    <name evidence="1" type="ORF">RHMOL_Rhmol01G0137100</name>
</gene>
<protein>
    <submittedName>
        <fullName evidence="1">Uncharacterized protein</fullName>
    </submittedName>
</protein>
<evidence type="ECO:0000313" key="1">
    <source>
        <dbReference type="EMBL" id="KAI8571669.1"/>
    </source>
</evidence>
<comment type="caution">
    <text evidence="1">The sequence shown here is derived from an EMBL/GenBank/DDBJ whole genome shotgun (WGS) entry which is preliminary data.</text>
</comment>
<reference evidence="1" key="1">
    <citation type="submission" date="2022-02" db="EMBL/GenBank/DDBJ databases">
        <title>Plant Genome Project.</title>
        <authorList>
            <person name="Zhang R.-G."/>
        </authorList>
    </citation>
    <scope>NUCLEOTIDE SEQUENCE</scope>
    <source>
        <strain evidence="1">AT1</strain>
    </source>
</reference>
<sequence length="126" mass="13899">MLKYYCGQIETENEKLGVQRSSFVTDPGRWHGDTNRSIDLPSHRGSSFRLLRHRNAGSRANCRRRRRGKNQVSPSAAALIILDNFLAYLPSSSNTFGHTISDDNKRPPVSGGGGRRPAGESGSTEE</sequence>
<dbReference type="Proteomes" id="UP001062846">
    <property type="component" value="Chromosome 1"/>
</dbReference>
<name>A0ACC0Q2J7_RHOML</name>